<name>A0A365PKY4_ACIJU</name>
<evidence type="ECO:0008006" key="3">
    <source>
        <dbReference type="Google" id="ProtNLM"/>
    </source>
</evidence>
<evidence type="ECO:0000313" key="2">
    <source>
        <dbReference type="Proteomes" id="UP000253688"/>
    </source>
</evidence>
<dbReference type="EMBL" id="QEWH01000024">
    <property type="protein sequence ID" value="RBA49027.1"/>
    <property type="molecule type" value="Genomic_DNA"/>
</dbReference>
<protein>
    <recommendedName>
        <fullName evidence="3">HNH endonuclease</fullName>
    </recommendedName>
</protein>
<evidence type="ECO:0000313" key="1">
    <source>
        <dbReference type="EMBL" id="RBA49027.1"/>
    </source>
</evidence>
<sequence length="285" mass="33501">MKFISKDILDVDDFLNLNGINKPPDSYKHLKVVYDNKDILKSSYINYIFFAKKYRVVDIPRNSIVKKIGKHSFVEHYNNPKGFSSFIDKFRGDNRSGFCYMCGALSAGTLDHLLPKDEYPEFSFFSKNLIPSCDCNQKKKENISSGLNPHFYEECDEELYYLDISLNGVINNQISYDFEIKVKKDFNSNFYGLIEYHLNNHILKFSDIDNYMRNRCASMLNNPIDALSIRKKISKNQLREKIEDFYCAAKHEAKSSNRWDVIFYKSLLKRSVFLFIFGEIQKKYP</sequence>
<accession>A0A365PKY4</accession>
<dbReference type="RefSeq" id="WP_112987294.1">
    <property type="nucleotide sequence ID" value="NZ_CP131470.1"/>
</dbReference>
<proteinExistence type="predicted"/>
<dbReference type="Proteomes" id="UP000253688">
    <property type="component" value="Unassembled WGS sequence"/>
</dbReference>
<reference evidence="1 2" key="1">
    <citation type="submission" date="2018-04" db="EMBL/GenBank/DDBJ databases">
        <title>Acinetobacter junii Genome sequencing and assembly.</title>
        <authorList>
            <person name="Su J."/>
            <person name="Rensing C."/>
            <person name="Mazhar H.S."/>
        </authorList>
    </citation>
    <scope>NUCLEOTIDE SEQUENCE [LARGE SCALE GENOMIC DNA]</scope>
    <source>
        <strain evidence="1 2">SC22</strain>
    </source>
</reference>
<gene>
    <name evidence="1" type="ORF">DC346_04840</name>
</gene>
<organism evidence="1 2">
    <name type="scientific">Acinetobacter junii</name>
    <dbReference type="NCBI Taxonomy" id="40215"/>
    <lineage>
        <taxon>Bacteria</taxon>
        <taxon>Pseudomonadati</taxon>
        <taxon>Pseudomonadota</taxon>
        <taxon>Gammaproteobacteria</taxon>
        <taxon>Moraxellales</taxon>
        <taxon>Moraxellaceae</taxon>
        <taxon>Acinetobacter</taxon>
    </lineage>
</organism>
<comment type="caution">
    <text evidence="1">The sequence shown here is derived from an EMBL/GenBank/DDBJ whole genome shotgun (WGS) entry which is preliminary data.</text>
</comment>
<dbReference type="AlphaFoldDB" id="A0A365PKY4"/>